<dbReference type="Proteomes" id="UP000275846">
    <property type="component" value="Unassembled WGS sequence"/>
</dbReference>
<proteinExistence type="predicted"/>
<dbReference type="InterPro" id="IPR000477">
    <property type="entry name" value="RT_dom"/>
</dbReference>
<evidence type="ECO:0000256" key="2">
    <source>
        <dbReference type="ARBA" id="ARBA00022695"/>
    </source>
</evidence>
<dbReference type="Gene3D" id="3.10.10.10">
    <property type="entry name" value="HIV Type 1 Reverse Transcriptase, subunit A, domain 1"/>
    <property type="match status" value="1"/>
</dbReference>
<dbReference type="GO" id="GO:0016779">
    <property type="term" value="F:nucleotidyltransferase activity"/>
    <property type="evidence" value="ECO:0007669"/>
    <property type="project" value="UniProtKB-KW"/>
</dbReference>
<keyword evidence="4" id="KW-0255">Endonuclease</keyword>
<organism evidence="8">
    <name type="scientific">Schistocephalus solidus</name>
    <name type="common">Tapeworm</name>
    <dbReference type="NCBI Taxonomy" id="70667"/>
    <lineage>
        <taxon>Eukaryota</taxon>
        <taxon>Metazoa</taxon>
        <taxon>Spiralia</taxon>
        <taxon>Lophotrochozoa</taxon>
        <taxon>Platyhelminthes</taxon>
        <taxon>Cestoda</taxon>
        <taxon>Eucestoda</taxon>
        <taxon>Diphyllobothriidea</taxon>
        <taxon>Diphyllobothriidae</taxon>
        <taxon>Schistocephalus</taxon>
    </lineage>
</organism>
<protein>
    <submittedName>
        <fullName evidence="8">Reverse transcriptase domain-containing protein</fullName>
    </submittedName>
</protein>
<evidence type="ECO:0000313" key="6">
    <source>
        <dbReference type="EMBL" id="VDL89495.1"/>
    </source>
</evidence>
<keyword evidence="7" id="KW-1185">Reference proteome</keyword>
<dbReference type="GO" id="GO:0004519">
    <property type="term" value="F:endonuclease activity"/>
    <property type="evidence" value="ECO:0007669"/>
    <property type="project" value="UniProtKB-KW"/>
</dbReference>
<dbReference type="PANTHER" id="PTHR37984:SF5">
    <property type="entry name" value="PROTEIN NYNRIN-LIKE"/>
    <property type="match status" value="1"/>
</dbReference>
<accession>A0A183SFW2</accession>
<evidence type="ECO:0000256" key="1">
    <source>
        <dbReference type="ARBA" id="ARBA00022679"/>
    </source>
</evidence>
<keyword evidence="1" id="KW-0808">Transferase</keyword>
<keyword evidence="2" id="KW-0548">Nucleotidyltransferase</keyword>
<dbReference type="InterPro" id="IPR050951">
    <property type="entry name" value="Retrovirus_Pol_polyprotein"/>
</dbReference>
<dbReference type="AlphaFoldDB" id="A0A183SFW2"/>
<evidence type="ECO:0000256" key="3">
    <source>
        <dbReference type="ARBA" id="ARBA00022722"/>
    </source>
</evidence>
<dbReference type="WBParaSite" id="SSLN_0000321001-mRNA-1">
    <property type="protein sequence ID" value="SSLN_0000321001-mRNA-1"/>
    <property type="gene ID" value="SSLN_0000321001"/>
</dbReference>
<feature type="domain" description="Reverse transcriptase" evidence="5">
    <location>
        <begin position="306"/>
        <end position="380"/>
    </location>
</feature>
<evidence type="ECO:0000313" key="7">
    <source>
        <dbReference type="Proteomes" id="UP000275846"/>
    </source>
</evidence>
<sequence length="380" mass="43135">MCALQSPNNAETRTRLLSKIEQDPDSTLQTWTVECQRLKNLKHDFVIVEQSSSSLAATSVHAITHTKSMSLHMSQDSISKNPPKACWQCRNWHFVRFCPFKKHGCQKCPKRGHKEDYCRPGQPSKSKVCNRRRRRLKYSSVHSGSESHSILAACKTEVEARRKYATVIIIGKAVRFQLDTASDIKLISKRIWHMLRRPPVVTSKKKALNVSEGIIQLTSELKCGVYFDGIQFKGTCFLTNHPNLNLLGLDWMEKLGLLESPLNRVCISVQSSWMSPANSNQLTAKLMSTLQEKFASIFQDGLVCCTKMKFTHLPLSFKNAPAIFQQTMNTMLTGTEGAAAYLDDIIITDSNQDERLQLLETVLSQIQDYDFHLCQDKCNF</sequence>
<reference evidence="6 7" key="2">
    <citation type="submission" date="2018-11" db="EMBL/GenBank/DDBJ databases">
        <authorList>
            <consortium name="Pathogen Informatics"/>
        </authorList>
    </citation>
    <scope>NUCLEOTIDE SEQUENCE [LARGE SCALE GENOMIC DNA]</scope>
    <source>
        <strain evidence="6 7">NST_G2</strain>
    </source>
</reference>
<reference evidence="8" key="1">
    <citation type="submission" date="2016-06" db="UniProtKB">
        <authorList>
            <consortium name="WormBaseParasite"/>
        </authorList>
    </citation>
    <scope>IDENTIFICATION</scope>
</reference>
<dbReference type="EMBL" id="UYSU01032431">
    <property type="protein sequence ID" value="VDL89495.1"/>
    <property type="molecule type" value="Genomic_DNA"/>
</dbReference>
<dbReference type="Gene3D" id="3.30.70.270">
    <property type="match status" value="1"/>
</dbReference>
<dbReference type="OrthoDB" id="6220944at2759"/>
<dbReference type="InterPro" id="IPR021109">
    <property type="entry name" value="Peptidase_aspartic_dom_sf"/>
</dbReference>
<evidence type="ECO:0000313" key="8">
    <source>
        <dbReference type="WBParaSite" id="SSLN_0000321001-mRNA-1"/>
    </source>
</evidence>
<evidence type="ECO:0000259" key="5">
    <source>
        <dbReference type="Pfam" id="PF00078"/>
    </source>
</evidence>
<dbReference type="PANTHER" id="PTHR37984">
    <property type="entry name" value="PROTEIN CBG26694"/>
    <property type="match status" value="1"/>
</dbReference>
<gene>
    <name evidence="6" type="ORF">SSLN_LOCUS3110</name>
</gene>
<dbReference type="Pfam" id="PF00078">
    <property type="entry name" value="RVT_1"/>
    <property type="match status" value="1"/>
</dbReference>
<dbReference type="SUPFAM" id="SSF50630">
    <property type="entry name" value="Acid proteases"/>
    <property type="match status" value="1"/>
</dbReference>
<keyword evidence="4" id="KW-0378">Hydrolase</keyword>
<keyword evidence="3" id="KW-0540">Nuclease</keyword>
<dbReference type="InterPro" id="IPR043502">
    <property type="entry name" value="DNA/RNA_pol_sf"/>
</dbReference>
<evidence type="ECO:0000256" key="4">
    <source>
        <dbReference type="ARBA" id="ARBA00022759"/>
    </source>
</evidence>
<dbReference type="SUPFAM" id="SSF56672">
    <property type="entry name" value="DNA/RNA polymerases"/>
    <property type="match status" value="1"/>
</dbReference>
<name>A0A183SFW2_SCHSO</name>
<dbReference type="InterPro" id="IPR043128">
    <property type="entry name" value="Rev_trsase/Diguanyl_cyclase"/>
</dbReference>
<dbReference type="STRING" id="70667.A0A183SFW2"/>
<dbReference type="Gene3D" id="2.40.70.10">
    <property type="entry name" value="Acid Proteases"/>
    <property type="match status" value="1"/>
</dbReference>